<evidence type="ECO:0000313" key="2">
    <source>
        <dbReference type="EMBL" id="RYR54991.1"/>
    </source>
</evidence>
<dbReference type="InterPro" id="IPR044824">
    <property type="entry name" value="MAIN-like"/>
</dbReference>
<name>A0A445CVU6_ARAHY</name>
<dbReference type="GO" id="GO:0010073">
    <property type="term" value="P:meristem maintenance"/>
    <property type="evidence" value="ECO:0007669"/>
    <property type="project" value="InterPro"/>
</dbReference>
<accession>A0A445CVU6</accession>
<feature type="domain" description="Aminotransferase-like plant mobile" evidence="1">
    <location>
        <begin position="109"/>
        <end position="199"/>
    </location>
</feature>
<gene>
    <name evidence="2" type="ORF">Ahy_A06g030247</name>
</gene>
<dbReference type="AlphaFoldDB" id="A0A445CVU6"/>
<sequence>MAAASHSREEGDTTLPLPPLMAALARFYNEDEALRSPNPNAETSNPWCRQIFLPFSVNRVLYSFLGLLATQEQLDYVSSFFPSPPEHLPLIFFKNVKALYFAGASLYFWCPITNNFHFPYGMMGPTLMDILALIALPVDGEFVLRLIDYSEDDFDINFELNSISNFIQIDMGSKGDPISDSENVAFLLLWLNSFVFCSKFLVLNSFRLPPDPYVFIGYSTQKFVNEDTTPTLSIQKFVDQDMEPLLHVPSQKAGDLYFDDIDFDLKNLLSEARQVYSYEGTIVMSSNLGLSTIIPQTEKLTQVASSKEEEVIKKITSSVSMILNPQVVDKINIILDCLNHSIEDVNNNILKAQLIYVLAFLNQHISSDMCSVVDSFIEDVSKAEQVT</sequence>
<dbReference type="InterPro" id="IPR019557">
    <property type="entry name" value="AminoTfrase-like_pln_mobile"/>
</dbReference>
<evidence type="ECO:0000259" key="1">
    <source>
        <dbReference type="Pfam" id="PF10536"/>
    </source>
</evidence>
<dbReference type="PANTHER" id="PTHR46033:SF67">
    <property type="entry name" value="AMINOTRANSFERASE-LIKE, PLANT MOBILE DOMAIN FAMILY PROTEIN"/>
    <property type="match status" value="1"/>
</dbReference>
<dbReference type="EMBL" id="SDMP01000006">
    <property type="protein sequence ID" value="RYR54991.1"/>
    <property type="molecule type" value="Genomic_DNA"/>
</dbReference>
<evidence type="ECO:0000313" key="3">
    <source>
        <dbReference type="Proteomes" id="UP000289738"/>
    </source>
</evidence>
<organism evidence="2 3">
    <name type="scientific">Arachis hypogaea</name>
    <name type="common">Peanut</name>
    <dbReference type="NCBI Taxonomy" id="3818"/>
    <lineage>
        <taxon>Eukaryota</taxon>
        <taxon>Viridiplantae</taxon>
        <taxon>Streptophyta</taxon>
        <taxon>Embryophyta</taxon>
        <taxon>Tracheophyta</taxon>
        <taxon>Spermatophyta</taxon>
        <taxon>Magnoliopsida</taxon>
        <taxon>eudicotyledons</taxon>
        <taxon>Gunneridae</taxon>
        <taxon>Pentapetalae</taxon>
        <taxon>rosids</taxon>
        <taxon>fabids</taxon>
        <taxon>Fabales</taxon>
        <taxon>Fabaceae</taxon>
        <taxon>Papilionoideae</taxon>
        <taxon>50 kb inversion clade</taxon>
        <taxon>dalbergioids sensu lato</taxon>
        <taxon>Dalbergieae</taxon>
        <taxon>Pterocarpus clade</taxon>
        <taxon>Arachis</taxon>
    </lineage>
</organism>
<protein>
    <recommendedName>
        <fullName evidence="1">Aminotransferase-like plant mobile domain-containing protein</fullName>
    </recommendedName>
</protein>
<keyword evidence="3" id="KW-1185">Reference proteome</keyword>
<dbReference type="Pfam" id="PF10536">
    <property type="entry name" value="PMD"/>
    <property type="match status" value="1"/>
</dbReference>
<proteinExistence type="predicted"/>
<comment type="caution">
    <text evidence="2">The sequence shown here is derived from an EMBL/GenBank/DDBJ whole genome shotgun (WGS) entry which is preliminary data.</text>
</comment>
<dbReference type="Proteomes" id="UP000289738">
    <property type="component" value="Chromosome A06"/>
</dbReference>
<dbReference type="PANTHER" id="PTHR46033">
    <property type="entry name" value="PROTEIN MAIN-LIKE 2"/>
    <property type="match status" value="1"/>
</dbReference>
<reference evidence="2 3" key="1">
    <citation type="submission" date="2019-01" db="EMBL/GenBank/DDBJ databases">
        <title>Sequencing of cultivated peanut Arachis hypogaea provides insights into genome evolution and oil improvement.</title>
        <authorList>
            <person name="Chen X."/>
        </authorList>
    </citation>
    <scope>NUCLEOTIDE SEQUENCE [LARGE SCALE GENOMIC DNA]</scope>
    <source>
        <strain evidence="3">cv. Fuhuasheng</strain>
        <tissue evidence="2">Leaves</tissue>
    </source>
</reference>